<keyword evidence="2" id="KW-1185">Reference proteome</keyword>
<reference evidence="1" key="1">
    <citation type="submission" date="2024-03" db="EMBL/GenBank/DDBJ databases">
        <title>Human intestinal bacterial collection.</title>
        <authorList>
            <person name="Pauvert C."/>
            <person name="Hitch T.C.A."/>
            <person name="Clavel T."/>
        </authorList>
    </citation>
    <scope>NUCLEOTIDE SEQUENCE [LARGE SCALE GENOMIC DNA]</scope>
    <source>
        <strain evidence="1">CLA-AA-H89B</strain>
    </source>
</reference>
<name>A0ABV1H596_9FIRM</name>
<accession>A0ABV1H596</accession>
<evidence type="ECO:0000313" key="2">
    <source>
        <dbReference type="Proteomes" id="UP001546774"/>
    </source>
</evidence>
<dbReference type="Proteomes" id="UP001546774">
    <property type="component" value="Unassembled WGS sequence"/>
</dbReference>
<proteinExistence type="predicted"/>
<dbReference type="InterPro" id="IPR006490">
    <property type="entry name" value="Maj_tail_phi13"/>
</dbReference>
<organism evidence="1 2">
    <name type="scientific">Lachnospira intestinalis</name>
    <dbReference type="NCBI Taxonomy" id="3133158"/>
    <lineage>
        <taxon>Bacteria</taxon>
        <taxon>Bacillati</taxon>
        <taxon>Bacillota</taxon>
        <taxon>Clostridia</taxon>
        <taxon>Lachnospirales</taxon>
        <taxon>Lachnospiraceae</taxon>
        <taxon>Lachnospira</taxon>
    </lineage>
</organism>
<evidence type="ECO:0000313" key="1">
    <source>
        <dbReference type="EMBL" id="MEQ2554879.1"/>
    </source>
</evidence>
<dbReference type="EMBL" id="JBBMFS010000005">
    <property type="protein sequence ID" value="MEQ2554879.1"/>
    <property type="molecule type" value="Genomic_DNA"/>
</dbReference>
<protein>
    <submittedName>
        <fullName evidence="1">Major tail protein</fullName>
    </submittedName>
</protein>
<sequence>MAENKVKFNLKNAHYAVMNVDEDGTVTFETPVAIPGSVSLSLSAKGDTSEFYADGMVYYTATANNGYEGDFEMALIPQTFETDVLCNTLDDNKVLVENSNVEPKAFALLFEFDGDVKATRHVMYNCKASRPDVASKTNEDKKEVQTDKLSLKASPLANGNVKTKTTGATANETYTKWYESVYVPVKTGE</sequence>
<comment type="caution">
    <text evidence="1">The sequence shown here is derived from an EMBL/GenBank/DDBJ whole genome shotgun (WGS) entry which is preliminary data.</text>
</comment>
<dbReference type="NCBIfam" id="TIGR01603">
    <property type="entry name" value="maj_tail_phi13"/>
    <property type="match status" value="1"/>
</dbReference>
<gene>
    <name evidence="1" type="ORF">WMO37_07580</name>
</gene>